<evidence type="ECO:0000259" key="1">
    <source>
        <dbReference type="Pfam" id="PF20557"/>
    </source>
</evidence>
<dbReference type="Pfam" id="PF20557">
    <property type="entry name" value="DnaT_2"/>
    <property type="match status" value="1"/>
</dbReference>
<dbReference type="InterPro" id="IPR046787">
    <property type="entry name" value="DnaT_2"/>
</dbReference>
<dbReference type="EMBL" id="JBAKFM010000005">
    <property type="protein sequence ID" value="MEX0469915.1"/>
    <property type="molecule type" value="Genomic_DNA"/>
</dbReference>
<proteinExistence type="predicted"/>
<protein>
    <submittedName>
        <fullName evidence="2">DnaT-like ssDNA-binding protein</fullName>
    </submittedName>
</protein>
<reference evidence="2 3" key="1">
    <citation type="submission" date="2024-02" db="EMBL/GenBank/DDBJ databases">
        <title>New especies of Spiribacter isolated from saline water.</title>
        <authorList>
            <person name="Leon M.J."/>
            <person name="De La Haba R."/>
            <person name="Sanchez-Porro C."/>
            <person name="Ventosa A."/>
        </authorList>
    </citation>
    <scope>NUCLEOTIDE SEQUENCE [LARGE SCALE GENOMIC DNA]</scope>
    <source>
        <strain evidence="3">ag22IC6-390</strain>
    </source>
</reference>
<evidence type="ECO:0000313" key="2">
    <source>
        <dbReference type="EMBL" id="MEX0469915.1"/>
    </source>
</evidence>
<name>A0ABV3TF99_9GAMM</name>
<feature type="domain" description="Putative DnaT-like" evidence="1">
    <location>
        <begin position="3"/>
        <end position="141"/>
    </location>
</feature>
<gene>
    <name evidence="2" type="ORF">V6X73_09270</name>
</gene>
<accession>A0ABV3TF99</accession>
<organism evidence="2 3">
    <name type="scientific">Spiribacter pallidus</name>
    <dbReference type="NCBI Taxonomy" id="1987936"/>
    <lineage>
        <taxon>Bacteria</taxon>
        <taxon>Pseudomonadati</taxon>
        <taxon>Pseudomonadota</taxon>
        <taxon>Gammaproteobacteria</taxon>
        <taxon>Chromatiales</taxon>
        <taxon>Ectothiorhodospiraceae</taxon>
        <taxon>Spiribacter</taxon>
    </lineage>
</organism>
<comment type="caution">
    <text evidence="2">The sequence shown here is derived from an EMBL/GenBank/DDBJ whole genome shotgun (WGS) entry which is preliminary data.</text>
</comment>
<dbReference type="RefSeq" id="WP_367991113.1">
    <property type="nucleotide sequence ID" value="NZ_JBAKFM010000005.1"/>
</dbReference>
<evidence type="ECO:0000313" key="3">
    <source>
        <dbReference type="Proteomes" id="UP001556709"/>
    </source>
</evidence>
<keyword evidence="3" id="KW-1185">Reference proteome</keyword>
<sequence length="147" mass="15837">MAYGTTPGLTTYASERGITISGTAAELLALAHDYIESLDYIGQKTVDDQAEQWPRKNAYVDGVELDDSVVPQGMIDAEYQVAIAIDQGNSPFATVTPGIKAERVDVLSVEYQDGASNRSFDPMVRLKLRKYLAGSSASTNIVTVSRG</sequence>
<dbReference type="Proteomes" id="UP001556709">
    <property type="component" value="Unassembled WGS sequence"/>
</dbReference>